<comment type="subcellular location">
    <subcellularLocation>
        <location evidence="1">Cell membrane</location>
        <topology evidence="1">Multi-pass membrane protein</topology>
    </subcellularLocation>
</comment>
<name>A0ABW9Y4W0_9RHOB</name>
<dbReference type="RefSeq" id="WP_161766156.1">
    <property type="nucleotide sequence ID" value="NZ_JAAATW010000001.1"/>
</dbReference>
<evidence type="ECO:0000256" key="1">
    <source>
        <dbReference type="ARBA" id="ARBA00004651"/>
    </source>
</evidence>
<evidence type="ECO:0000256" key="5">
    <source>
        <dbReference type="ARBA" id="ARBA00023136"/>
    </source>
</evidence>
<dbReference type="EMBL" id="JAAATW010000001">
    <property type="protein sequence ID" value="NBE07229.1"/>
    <property type="molecule type" value="Genomic_DNA"/>
</dbReference>
<evidence type="ECO:0000256" key="6">
    <source>
        <dbReference type="SAM" id="Phobius"/>
    </source>
</evidence>
<dbReference type="InterPro" id="IPR001123">
    <property type="entry name" value="LeuE-type"/>
</dbReference>
<comment type="caution">
    <text evidence="7">The sequence shown here is derived from an EMBL/GenBank/DDBJ whole genome shotgun (WGS) entry which is preliminary data.</text>
</comment>
<keyword evidence="5 6" id="KW-0472">Membrane</keyword>
<accession>A0ABW9Y4W0</accession>
<keyword evidence="2" id="KW-1003">Cell membrane</keyword>
<evidence type="ECO:0000256" key="2">
    <source>
        <dbReference type="ARBA" id="ARBA00022475"/>
    </source>
</evidence>
<dbReference type="Pfam" id="PF01810">
    <property type="entry name" value="LysE"/>
    <property type="match status" value="1"/>
</dbReference>
<evidence type="ECO:0000256" key="4">
    <source>
        <dbReference type="ARBA" id="ARBA00022989"/>
    </source>
</evidence>
<feature type="transmembrane region" description="Helical" evidence="6">
    <location>
        <begin position="113"/>
        <end position="135"/>
    </location>
</feature>
<evidence type="ECO:0000256" key="3">
    <source>
        <dbReference type="ARBA" id="ARBA00022692"/>
    </source>
</evidence>
<dbReference type="PANTHER" id="PTHR30086">
    <property type="entry name" value="ARGININE EXPORTER PROTEIN ARGO"/>
    <property type="match status" value="1"/>
</dbReference>
<reference evidence="8" key="1">
    <citation type="submission" date="2020-01" db="EMBL/GenBank/DDBJ databases">
        <title>Sphingomonas sp. strain CSW-10.</title>
        <authorList>
            <person name="Chen W.-M."/>
        </authorList>
    </citation>
    <scope>NUCLEOTIDE SEQUENCE [LARGE SCALE GENOMIC DNA]</scope>
    <source>
        <strain evidence="8">CCP-1</strain>
    </source>
</reference>
<sequence length="206" mass="21629">MTVTAYQLLLYAGGMAALWAVPGPVWVALTARALSGGMAGAWPLAVGVALGDLVWPLMAILGLTWIESAWGDYLALMRWVAAAIFIAMGVLLIRKPAATLDADSRLTRPGLWAGFSVGLAAVIGNPKAILFYMGALPGFFDLGALTAPDILAILAISAFVPMLGNLGLAWFLDRARRLLSSPAAIRRMNIGSGILLILVGLVIPFT</sequence>
<keyword evidence="8" id="KW-1185">Reference proteome</keyword>
<feature type="transmembrane region" description="Helical" evidence="6">
    <location>
        <begin position="150"/>
        <end position="172"/>
    </location>
</feature>
<evidence type="ECO:0000313" key="7">
    <source>
        <dbReference type="EMBL" id="NBE07229.1"/>
    </source>
</evidence>
<feature type="transmembrane region" description="Helical" evidence="6">
    <location>
        <begin position="73"/>
        <end position="93"/>
    </location>
</feature>
<keyword evidence="3 6" id="KW-0812">Transmembrane</keyword>
<dbReference type="Proteomes" id="UP001517376">
    <property type="component" value="Unassembled WGS sequence"/>
</dbReference>
<evidence type="ECO:0000313" key="8">
    <source>
        <dbReference type="Proteomes" id="UP001517376"/>
    </source>
</evidence>
<dbReference type="PANTHER" id="PTHR30086:SF20">
    <property type="entry name" value="ARGININE EXPORTER PROTEIN ARGO-RELATED"/>
    <property type="match status" value="1"/>
</dbReference>
<feature type="transmembrane region" description="Helical" evidence="6">
    <location>
        <begin position="41"/>
        <end position="61"/>
    </location>
</feature>
<protein>
    <submittedName>
        <fullName evidence="7">LysE family transporter</fullName>
    </submittedName>
</protein>
<proteinExistence type="predicted"/>
<feature type="transmembrane region" description="Helical" evidence="6">
    <location>
        <begin position="184"/>
        <end position="205"/>
    </location>
</feature>
<gene>
    <name evidence="7" type="ORF">GU920_06760</name>
</gene>
<feature type="transmembrane region" description="Helical" evidence="6">
    <location>
        <begin position="6"/>
        <end position="29"/>
    </location>
</feature>
<keyword evidence="4 6" id="KW-1133">Transmembrane helix</keyword>
<organism evidence="7 8">
    <name type="scientific">Paragemmobacter ruber</name>
    <dbReference type="NCBI Taxonomy" id="1985673"/>
    <lineage>
        <taxon>Bacteria</taxon>
        <taxon>Pseudomonadati</taxon>
        <taxon>Pseudomonadota</taxon>
        <taxon>Alphaproteobacteria</taxon>
        <taxon>Rhodobacterales</taxon>
        <taxon>Paracoccaceae</taxon>
        <taxon>Paragemmobacter</taxon>
    </lineage>
</organism>